<comment type="caution">
    <text evidence="3">The sequence shown here is derived from an EMBL/GenBank/DDBJ whole genome shotgun (WGS) entry which is preliminary data.</text>
</comment>
<dbReference type="GO" id="GO:0030975">
    <property type="term" value="F:thiamine binding"/>
    <property type="evidence" value="ECO:0007669"/>
    <property type="project" value="TreeGrafter"/>
</dbReference>
<sequence>MRIKKLFFLITLLFLIFVFITGCSVNTKKSNIDKKELVVYTSLDENDVKKYIEDYNKKYPDVDLKIVRESNRTILNKLIKEKRDTKADIVWGISPSGLLTLDRKGLLDTYIPKDIEIIFNNFRRVEELPTWIGNDIWEPIIIVDNNELKKRNLSIPRSYEDLIKLEYKGLITMSNPETTGSGYLIVSSILKLKGEQEAWKYLNKLSKNINNYSENNIESNIISGSKDNPIGILFGYKDAKKASERKGTEVVILKENYEHTTVVNALIKKDNIKKEAKDFLDLTMKDRIVDSSSEKDYIMTSIGKHLNLSRSK</sequence>
<evidence type="ECO:0000256" key="1">
    <source>
        <dbReference type="ARBA" id="ARBA00022729"/>
    </source>
</evidence>
<feature type="binding site" evidence="2">
    <location>
        <position position="236"/>
    </location>
    <ligand>
        <name>Fe cation</name>
        <dbReference type="ChEBI" id="CHEBI:24875"/>
    </ligand>
</feature>
<dbReference type="EMBL" id="LGSS01000002">
    <property type="protein sequence ID" value="KNF09605.1"/>
    <property type="molecule type" value="Genomic_DNA"/>
</dbReference>
<dbReference type="Proteomes" id="UP000037267">
    <property type="component" value="Unassembled WGS sequence"/>
</dbReference>
<dbReference type="SUPFAM" id="SSF53850">
    <property type="entry name" value="Periplasmic binding protein-like II"/>
    <property type="match status" value="1"/>
</dbReference>
<keyword evidence="1" id="KW-0732">Signal</keyword>
<accession>A0A0L0WDV9</accession>
<keyword evidence="2" id="KW-0479">Metal-binding</keyword>
<dbReference type="GO" id="GO:0046872">
    <property type="term" value="F:metal ion binding"/>
    <property type="evidence" value="ECO:0007669"/>
    <property type="project" value="UniProtKB-KW"/>
</dbReference>
<dbReference type="STRING" id="1503.CLPU_2c00560"/>
<dbReference type="PANTHER" id="PTHR30006:SF2">
    <property type="entry name" value="ABC TRANSPORTER SUBSTRATE-BINDING PROTEIN"/>
    <property type="match status" value="1"/>
</dbReference>
<evidence type="ECO:0000256" key="2">
    <source>
        <dbReference type="PIRSR" id="PIRSR002825-1"/>
    </source>
</evidence>
<dbReference type="PANTHER" id="PTHR30006">
    <property type="entry name" value="THIAMINE-BINDING PERIPLASMIC PROTEIN-RELATED"/>
    <property type="match status" value="1"/>
</dbReference>
<dbReference type="Pfam" id="PF13343">
    <property type="entry name" value="SBP_bac_6"/>
    <property type="match status" value="1"/>
</dbReference>
<organism evidence="3 4">
    <name type="scientific">Gottschalkia purinilytica</name>
    <name type="common">Clostridium purinilyticum</name>
    <dbReference type="NCBI Taxonomy" id="1503"/>
    <lineage>
        <taxon>Bacteria</taxon>
        <taxon>Bacillati</taxon>
        <taxon>Bacillota</taxon>
        <taxon>Tissierellia</taxon>
        <taxon>Tissierellales</taxon>
        <taxon>Gottschalkiaceae</taxon>
        <taxon>Gottschalkia</taxon>
    </lineage>
</organism>
<proteinExistence type="predicted"/>
<dbReference type="InterPro" id="IPR026045">
    <property type="entry name" value="Ferric-bd"/>
</dbReference>
<name>A0A0L0WDV9_GOTPU</name>
<dbReference type="PIRSF" id="PIRSF002825">
    <property type="entry name" value="CfbpA"/>
    <property type="match status" value="1"/>
</dbReference>
<evidence type="ECO:0000313" key="4">
    <source>
        <dbReference type="Proteomes" id="UP000037267"/>
    </source>
</evidence>
<dbReference type="GO" id="GO:0030976">
    <property type="term" value="F:thiamine pyrophosphate binding"/>
    <property type="evidence" value="ECO:0007669"/>
    <property type="project" value="TreeGrafter"/>
</dbReference>
<protein>
    <submittedName>
        <fullName evidence="3">ABC-type Fe3+ transport system, periplasmic component</fullName>
    </submittedName>
</protein>
<evidence type="ECO:0000313" key="3">
    <source>
        <dbReference type="EMBL" id="KNF09605.1"/>
    </source>
</evidence>
<dbReference type="RefSeq" id="WP_050354003.1">
    <property type="nucleotide sequence ID" value="NZ_LGSS01000002.1"/>
</dbReference>
<dbReference type="Gene3D" id="3.40.190.10">
    <property type="entry name" value="Periplasmic binding protein-like II"/>
    <property type="match status" value="2"/>
</dbReference>
<dbReference type="PROSITE" id="PS51257">
    <property type="entry name" value="PROKAR_LIPOPROTEIN"/>
    <property type="match status" value="1"/>
</dbReference>
<gene>
    <name evidence="3" type="ORF">CLPU_2c00560</name>
</gene>
<reference evidence="4" key="1">
    <citation type="submission" date="2015-07" db="EMBL/GenBank/DDBJ databases">
        <title>Draft genome sequence of the purine-degrading Gottschalkia purinilyticum DSM 1384 (formerly Clostridium purinilyticum).</title>
        <authorList>
            <person name="Poehlein A."/>
            <person name="Schiel-Bengelsdorf B."/>
            <person name="Bengelsdorf F.R."/>
            <person name="Daniel R."/>
            <person name="Duerre P."/>
        </authorList>
    </citation>
    <scope>NUCLEOTIDE SEQUENCE [LARGE SCALE GENOMIC DNA]</scope>
    <source>
        <strain evidence="4">DSM 1384</strain>
    </source>
</reference>
<dbReference type="GO" id="GO:0015888">
    <property type="term" value="P:thiamine transport"/>
    <property type="evidence" value="ECO:0007669"/>
    <property type="project" value="TreeGrafter"/>
</dbReference>
<keyword evidence="4" id="KW-1185">Reference proteome</keyword>
<dbReference type="OrthoDB" id="179400at2"/>
<dbReference type="GO" id="GO:0030288">
    <property type="term" value="C:outer membrane-bounded periplasmic space"/>
    <property type="evidence" value="ECO:0007669"/>
    <property type="project" value="TreeGrafter"/>
</dbReference>
<dbReference type="AlphaFoldDB" id="A0A0L0WDV9"/>
<keyword evidence="2" id="KW-0408">Iron</keyword>